<dbReference type="EMBL" id="UZAU01000409">
    <property type="status" value="NOT_ANNOTATED_CDS"/>
    <property type="molecule type" value="Genomic_DNA"/>
</dbReference>
<dbReference type="OMA" id="RAWIHED"/>
<protein>
    <recommendedName>
        <fullName evidence="2">Terpene synthase N-terminal domain-containing protein</fullName>
    </recommendedName>
</protein>
<sequence length="189" mass="21865">MHCITLTHQISPLLPNICSTTNFGVFFRPKVYTNYNIINNNATKSRLSSACYPIQCAVVNSSNAIIDRRSANFEPSIWSFDYIQSLTSQYKGEPYTSRVKKLERDVKKMLVEMENSLAQLELIDTLQRLGISYRFENEINSILNKKYVNINNPNYNLYAIALQFRLLRQHGYAVPQGIYTYCIHYGGVW</sequence>
<name>A0A803R1P0_CANSA</name>
<organism evidence="3 4">
    <name type="scientific">Cannabis sativa</name>
    <name type="common">Hemp</name>
    <name type="synonym">Marijuana</name>
    <dbReference type="NCBI Taxonomy" id="3483"/>
    <lineage>
        <taxon>Eukaryota</taxon>
        <taxon>Viridiplantae</taxon>
        <taxon>Streptophyta</taxon>
        <taxon>Embryophyta</taxon>
        <taxon>Tracheophyta</taxon>
        <taxon>Spermatophyta</taxon>
        <taxon>Magnoliopsida</taxon>
        <taxon>eudicotyledons</taxon>
        <taxon>Gunneridae</taxon>
        <taxon>Pentapetalae</taxon>
        <taxon>rosids</taxon>
        <taxon>fabids</taxon>
        <taxon>Rosales</taxon>
        <taxon>Cannabaceae</taxon>
        <taxon>Cannabis</taxon>
    </lineage>
</organism>
<dbReference type="SUPFAM" id="SSF48239">
    <property type="entry name" value="Terpenoid cyclases/Protein prenyltransferases"/>
    <property type="match status" value="1"/>
</dbReference>
<dbReference type="Gramene" id="novel_model_4020_5bd9a17a">
    <property type="protein sequence ID" value="cds.novel_model_4020_5bd9a17a"/>
    <property type="gene ID" value="novel_gene_2172_5bd9a17a"/>
</dbReference>
<dbReference type="PANTHER" id="PTHR31225">
    <property type="entry name" value="OS04G0344100 PROTEIN-RELATED"/>
    <property type="match status" value="1"/>
</dbReference>
<dbReference type="InterPro" id="IPR050148">
    <property type="entry name" value="Terpene_synthase-like"/>
</dbReference>
<evidence type="ECO:0000313" key="4">
    <source>
        <dbReference type="Proteomes" id="UP000596661"/>
    </source>
</evidence>
<accession>A0A803R1N9</accession>
<dbReference type="EnsemblPlants" id="novel_model_4020_5bd9a17a">
    <property type="protein sequence ID" value="cds.novel_model_4020_5bd9a17a"/>
    <property type="gene ID" value="novel_gene_2172_5bd9a17a"/>
</dbReference>
<evidence type="ECO:0000259" key="2">
    <source>
        <dbReference type="Pfam" id="PF01397"/>
    </source>
</evidence>
<keyword evidence="4" id="KW-1185">Reference proteome</keyword>
<reference evidence="3 4" key="1">
    <citation type="submission" date="2018-11" db="EMBL/GenBank/DDBJ databases">
        <authorList>
            <person name="Grassa J C."/>
        </authorList>
    </citation>
    <scope>NUCLEOTIDE SEQUENCE [LARGE SCALE GENOMIC DNA]</scope>
</reference>
<dbReference type="InterPro" id="IPR036965">
    <property type="entry name" value="Terpene_synth_N_sf"/>
</dbReference>
<reference evidence="3" key="2">
    <citation type="submission" date="2021-03" db="UniProtKB">
        <authorList>
            <consortium name="EnsemblPlants"/>
        </authorList>
    </citation>
    <scope>IDENTIFICATION</scope>
</reference>
<accession>A0A803R1P0</accession>
<dbReference type="Pfam" id="PF01397">
    <property type="entry name" value="Terpene_synth"/>
    <property type="match status" value="1"/>
</dbReference>
<proteinExistence type="predicted"/>
<dbReference type="EnsemblPlants" id="novel_model_4021_5bd9a17a.1.5bd9b139">
    <property type="protein sequence ID" value="cds.novel_model_4021_5bd9a17a.1.5bd9b139"/>
    <property type="gene ID" value="novel_gene_2172_5bd9a17a"/>
</dbReference>
<evidence type="ECO:0000313" key="3">
    <source>
        <dbReference type="EnsemblPlants" id="cds.novel_model_4021_5bd9a17a.1.5bd9b139"/>
    </source>
</evidence>
<comment type="pathway">
    <text evidence="1">Secondary metabolite biosynthesis; terpenoid biosynthesis.</text>
</comment>
<dbReference type="InterPro" id="IPR001906">
    <property type="entry name" value="Terpene_synth_N"/>
</dbReference>
<dbReference type="Gramene" id="novel_model_4021_5bd9a17a.1.5bd9b139">
    <property type="protein sequence ID" value="cds.novel_model_4021_5bd9a17a.1.5bd9b139"/>
    <property type="gene ID" value="novel_gene_2172_5bd9a17a"/>
</dbReference>
<dbReference type="Gene3D" id="1.50.10.130">
    <property type="entry name" value="Terpene synthase, N-terminal domain"/>
    <property type="match status" value="1"/>
</dbReference>
<dbReference type="Proteomes" id="UP000596661">
    <property type="component" value="Chromosome 5"/>
</dbReference>
<dbReference type="PANTHER" id="PTHR31225:SF244">
    <property type="entry name" value="1,8-CINEOLE SYNTHASE 1, CHLOROPLASTIC-RELATED"/>
    <property type="match status" value="1"/>
</dbReference>
<dbReference type="GO" id="GO:0016114">
    <property type="term" value="P:terpenoid biosynthetic process"/>
    <property type="evidence" value="ECO:0007669"/>
    <property type="project" value="InterPro"/>
</dbReference>
<evidence type="ECO:0000256" key="1">
    <source>
        <dbReference type="ARBA" id="ARBA00004721"/>
    </source>
</evidence>
<dbReference type="AlphaFoldDB" id="A0A803R1P0"/>
<feature type="domain" description="Terpene synthase N-terminal" evidence="2">
    <location>
        <begin position="78"/>
        <end position="177"/>
    </location>
</feature>
<dbReference type="GO" id="GO:0010333">
    <property type="term" value="F:terpene synthase activity"/>
    <property type="evidence" value="ECO:0007669"/>
    <property type="project" value="InterPro"/>
</dbReference>
<dbReference type="InterPro" id="IPR008930">
    <property type="entry name" value="Terpenoid_cyclase/PrenylTrfase"/>
</dbReference>